<dbReference type="Pfam" id="PF13857">
    <property type="entry name" value="Ank_5"/>
    <property type="match status" value="1"/>
</dbReference>
<dbReference type="PATRIC" id="fig|45070.6.peg.1265"/>
<name>A0A0W0WV77_9GAMM</name>
<accession>A0A0W0WV77</accession>
<keyword evidence="3" id="KW-1185">Reference proteome</keyword>
<feature type="repeat" description="ANK" evidence="1">
    <location>
        <begin position="406"/>
        <end position="438"/>
    </location>
</feature>
<sequence length="2325" mass="265383">MGKMSEGIQLKIQQLPNSQIQALLVEHFVENTNKSTELFTKQSTNDRSNLPSEKEIEQKHIINVVFRYAPTMVCEKLADSLVAMKNSTFVDFFSAETDSKLDKTLVSTVMNHAPQQARLKIAKKIESLREDQIIKLLFCNPANINHFLELINSSDSESSICLIEALAKVGPNKLFSLLQPDGFIELFKKQPSLSQELALTVLQLLDRYSRKELLNLFYGSTQNLFNRNNENNLLHVIFNSQSETVISALIKILTKVSVEDVKNLLSQRNDRAKTPIESAFARNDNLGVEAFIIRTFHNNERLRPLFTQVSYSHPLSIMQTAVNEKRVRAVSCYLEQPGAQKDHPDYSGKNTMGELAKKKNHKQMRTVFDALPLLELAKNPSSTFLTKEIETRIKANPDILTHLWEGNRTVLHVAAASGHTTLVEIFLKHKLLADLKNEQGLTAVDEALTNNQLQTLKSFTVQINQSIIVAFANALVSTRLPINNYQELDEVLDKKRLISLAEYCIQENDCYIHFLTEIAGLYLIQKKQQSEDSQTDLTIENAIKTYIKDHLQQLQNCSPTQRNALQLHLIILVFSLPTQERINLLSSLTLTQEEKTELGLVLARALVQPAIYQSQDGSDHFKNHQLIKQLIPYHSNILESIANIHLQNSDLSHFPAETLLEFAKLCRKSLAGFAKQRICLILTTLAIEQLLQTTPIDEDHLNLLFKQFTKEFHTTYKAASSSSEANSRLQLVLNLTTQPRLKTLISQLTEKAKPIHLHLQQSLIHSLKNLTLIPGSLLSELVRDYACSPEIWMRPENHQALNEILAASPPANVIEIILSIQENLHPRLVASSLSAVSKFEPHNNALNTWIHRLENKRRRLDLEAEIEEVDQLHQHASDLANLLVQNQHAALRKYLSDLVDGLQQISDSLFYIHLDQTDLAWESIEPHFLNLSANLEAAQNELQDESLFEANESQLRNQLQQFVSSATITGFRAKVEALCKSVDKQQQKKRYPDLEKTNLLLNQLNQQILRGLWRNPQRNLLLPTLFNWTLSGGYGISSDVLYHHMAQLIQTTKPDEWIEVDEQIEHILSQKNDSMAVLLDLQIALLNPPASLNNLLTALYSNDEAQLTATIGLCDMAQLHDFKNLVEYVLHAKRRNIPAELLRINPTLRNSDVSDWIQYILTSVDSYTTQAMSFKLLKAGIFRPRTAGDKLQLSDVHAQSEAFIAMLEEQAVTPHPQAILALIASYAPVLRSDRTLENRLFILKLDTLFKQAKSEIIIETTNKLPPETLKLILNNALLGLNSDDASYSHACKRLLNNLCAHAETSPESLGHIKEYLGQQDLDLLGDAKLIEIAKSILKEEGKNSLASFTLNAIWIQRLLTNPQFVAALKFSSVDPAKVLQLLIERYRYYSMILKQDEYEHLSQFLKGETKFPEESKEYMEKLREEIFADKSRKNHLFKKLELLLQFRADDCIRALLNQLENNCRAIEKTNPEVFNAAYEVLSTHYNNRLAGARNDVFAQIANFIIDSVAQDKGDYQQERSTLIGWLKTYLPYKNFEQSELARKQQQQPFLYDKEQRKIGFISEANYAMSLDTPPRPLLGKKEMTVGTPLYDRERRVIGTLTNTGQVQQENLFQKYTSAMLVATVPQEHLEESPVALQLLVGDIFSENSLDEVYEKADPSKHEWITQQVDLQLATSSKPIQAANMEALIDKHSPESLFALLANIELYENAEQLFEIILANPVLRRELFANQAQQKYIFEFFKRHEKNGLLLANFLANHSDKPWFNEGFQLFGIYAKQSAQPDLLVGALEYLSRIFTEKTLAEDSYNRILTTLISSEASASIIWKFFLETTGLKSIQSIQNAGPLTSFFFKHHCTPAIEALNRQNNLTQTDQHRLLLLIFANQPEQLFYRKELRFSTKIAWSKAELEQMSILIKRHFQQRINNADKDFEIGKEILAELVFRCANFGLTSLFYHNEQFDPFMATQSVKRSLLNAIAAKLYIPKEIKETISDIYSTIVGLFDHQHVQNVQNFKFLEEHQAIIDWTELNNQAWEANESMTELPLISAYLINYTGKHEPLVQLIKDYIAHPRIKERPGYLNNISQVMAKFPQRDLSNCIFTALEELITENPNSLNADLFNHMAQFYTSKFPEKTREHFSPEINLINHFGQQQKYNLVLRGCELLSLNDGQSSANELLKKINSEAKVESFLSEHQTSWYYPFLKFILRFWNYGFSTENASQVVSLCDQKSAYTSPAIIPAIITTPAKGGEEVVQDTVFAEQASKLRQKYTGLVNKVKAEEEMKLRREAVRDAQKGLTQPLNFASRYPGYFSCAPELTPEPAFMPIHNEAMAY</sequence>
<dbReference type="PROSITE" id="PS50088">
    <property type="entry name" value="ANK_REPEAT"/>
    <property type="match status" value="1"/>
</dbReference>
<dbReference type="EMBL" id="LNYO01000013">
    <property type="protein sequence ID" value="KTD36215.1"/>
    <property type="molecule type" value="Genomic_DNA"/>
</dbReference>
<dbReference type="Proteomes" id="UP000054725">
    <property type="component" value="Unassembled WGS sequence"/>
</dbReference>
<comment type="caution">
    <text evidence="2">The sequence shown here is derived from an EMBL/GenBank/DDBJ whole genome shotgun (WGS) entry which is preliminary data.</text>
</comment>
<keyword evidence="1" id="KW-0040">ANK repeat</keyword>
<organism evidence="2 3">
    <name type="scientific">Legionella nautarum</name>
    <dbReference type="NCBI Taxonomy" id="45070"/>
    <lineage>
        <taxon>Bacteria</taxon>
        <taxon>Pseudomonadati</taxon>
        <taxon>Pseudomonadota</taxon>
        <taxon>Gammaproteobacteria</taxon>
        <taxon>Legionellales</taxon>
        <taxon>Legionellaceae</taxon>
        <taxon>Legionella</taxon>
    </lineage>
</organism>
<dbReference type="Gene3D" id="1.25.40.20">
    <property type="entry name" value="Ankyrin repeat-containing domain"/>
    <property type="match status" value="1"/>
</dbReference>
<gene>
    <name evidence="2" type="ORF">Lnau_1199</name>
</gene>
<dbReference type="STRING" id="45070.Lnau_1199"/>
<dbReference type="InterPro" id="IPR036770">
    <property type="entry name" value="Ankyrin_rpt-contain_sf"/>
</dbReference>
<dbReference type="SUPFAM" id="SSF48403">
    <property type="entry name" value="Ankyrin repeat"/>
    <property type="match status" value="1"/>
</dbReference>
<dbReference type="InterPro" id="IPR002110">
    <property type="entry name" value="Ankyrin_rpt"/>
</dbReference>
<reference evidence="2 3" key="1">
    <citation type="submission" date="2015-11" db="EMBL/GenBank/DDBJ databases">
        <title>Genomic analysis of 38 Legionella species identifies large and diverse effector repertoires.</title>
        <authorList>
            <person name="Burstein D."/>
            <person name="Amaro F."/>
            <person name="Zusman T."/>
            <person name="Lifshitz Z."/>
            <person name="Cohen O."/>
            <person name="Gilbert J.A."/>
            <person name="Pupko T."/>
            <person name="Shuman H.A."/>
            <person name="Segal G."/>
        </authorList>
    </citation>
    <scope>NUCLEOTIDE SEQUENCE [LARGE SCALE GENOMIC DNA]</scope>
    <source>
        <strain evidence="2 3">ATCC 49506</strain>
    </source>
</reference>
<dbReference type="RefSeq" id="WP_058504231.1">
    <property type="nucleotide sequence ID" value="NZ_CAAAIF010000001.1"/>
</dbReference>
<evidence type="ECO:0000313" key="3">
    <source>
        <dbReference type="Proteomes" id="UP000054725"/>
    </source>
</evidence>
<proteinExistence type="predicted"/>
<evidence type="ECO:0000256" key="1">
    <source>
        <dbReference type="PROSITE-ProRule" id="PRU00023"/>
    </source>
</evidence>
<evidence type="ECO:0000313" key="2">
    <source>
        <dbReference type="EMBL" id="KTD36215.1"/>
    </source>
</evidence>
<protein>
    <submittedName>
        <fullName evidence="2">Dot/Icm T4SS effector</fullName>
    </submittedName>
</protein>
<dbReference type="OrthoDB" id="5631291at2"/>